<dbReference type="InterPro" id="IPR018114">
    <property type="entry name" value="TRYPSIN_HIS"/>
</dbReference>
<protein>
    <recommendedName>
        <fullName evidence="3">Peptidase S1 domain-containing protein</fullName>
    </recommendedName>
</protein>
<dbReference type="InterPro" id="IPR043504">
    <property type="entry name" value="Peptidase_S1_PA_chymotrypsin"/>
</dbReference>
<evidence type="ECO:0008006" key="3">
    <source>
        <dbReference type="Google" id="ProtNLM"/>
    </source>
</evidence>
<dbReference type="SUPFAM" id="SSF50494">
    <property type="entry name" value="Trypsin-like serine proteases"/>
    <property type="match status" value="1"/>
</dbReference>
<dbReference type="GO" id="GO:0004252">
    <property type="term" value="F:serine-type endopeptidase activity"/>
    <property type="evidence" value="ECO:0007669"/>
    <property type="project" value="InterPro"/>
</dbReference>
<sequence length="196" mass="20707">MEIVLDGGASCTLGFLAGNDAGDRLGVTAGHCAKGPGELVYNRQGYQIGQVVAHQSDGNTVDEGLGITLIVLEDDVEIPDGFFTRWATPAKGAVVHKYGNTTRDTDGTVTEVTIDAEYPRYSVMRSSLVADHGDSGSPWYGDSEDGPVLYGITIGHFSSAEDASYRGAYGFPIGPLVDYVRESANRWGAGFTPAGH</sequence>
<comment type="caution">
    <text evidence="1">The sequence shown here is derived from an EMBL/GenBank/DDBJ whole genome shotgun (WGS) entry which is preliminary data.</text>
</comment>
<dbReference type="GO" id="GO:0006508">
    <property type="term" value="P:proteolysis"/>
    <property type="evidence" value="ECO:0007669"/>
    <property type="project" value="InterPro"/>
</dbReference>
<dbReference type="InterPro" id="IPR009003">
    <property type="entry name" value="Peptidase_S1_PA"/>
</dbReference>
<dbReference type="EMBL" id="MVHS01000036">
    <property type="protein sequence ID" value="ORA68550.1"/>
    <property type="molecule type" value="Genomic_DNA"/>
</dbReference>
<organism evidence="1 2">
    <name type="scientific">Mycolicibacterium insubricum</name>
    <dbReference type="NCBI Taxonomy" id="444597"/>
    <lineage>
        <taxon>Bacteria</taxon>
        <taxon>Bacillati</taxon>
        <taxon>Actinomycetota</taxon>
        <taxon>Actinomycetes</taxon>
        <taxon>Mycobacteriales</taxon>
        <taxon>Mycobacteriaceae</taxon>
        <taxon>Mycolicibacterium</taxon>
    </lineage>
</organism>
<reference evidence="1 2" key="1">
    <citation type="submission" date="2016-12" db="EMBL/GenBank/DDBJ databases">
        <title>The new phylogeny of genus Mycobacterium.</title>
        <authorList>
            <person name="Tortoli E."/>
            <person name="Trovato A."/>
            <person name="Cirillo D.M."/>
        </authorList>
    </citation>
    <scope>NUCLEOTIDE SEQUENCE [LARGE SCALE GENOMIC DNA]</scope>
    <source>
        <strain evidence="1 2">DSM 45130</strain>
    </source>
</reference>
<dbReference type="Proteomes" id="UP000192801">
    <property type="component" value="Unassembled WGS sequence"/>
</dbReference>
<dbReference type="PROSITE" id="PS00134">
    <property type="entry name" value="TRYPSIN_HIS"/>
    <property type="match status" value="1"/>
</dbReference>
<evidence type="ECO:0000313" key="1">
    <source>
        <dbReference type="EMBL" id="ORA68550.1"/>
    </source>
</evidence>
<accession>A0A1X0D9X0</accession>
<dbReference type="Gene3D" id="2.40.10.10">
    <property type="entry name" value="Trypsin-like serine proteases"/>
    <property type="match status" value="2"/>
</dbReference>
<proteinExistence type="predicted"/>
<dbReference type="AlphaFoldDB" id="A0A1X0D9X0"/>
<evidence type="ECO:0000313" key="2">
    <source>
        <dbReference type="Proteomes" id="UP000192801"/>
    </source>
</evidence>
<gene>
    <name evidence="1" type="ORF">BST26_14360</name>
</gene>
<dbReference type="STRING" id="444597.BST26_14360"/>
<keyword evidence="2" id="KW-1185">Reference proteome</keyword>
<name>A0A1X0D9X0_9MYCO</name>